<evidence type="ECO:0000256" key="4">
    <source>
        <dbReference type="ARBA" id="ARBA00022827"/>
    </source>
</evidence>
<dbReference type="InterPro" id="IPR015659">
    <property type="entry name" value="Proline_oxidase"/>
</dbReference>
<evidence type="ECO:0000256" key="2">
    <source>
        <dbReference type="ARBA" id="ARBA00005869"/>
    </source>
</evidence>
<evidence type="ECO:0000256" key="1">
    <source>
        <dbReference type="ARBA" id="ARBA00001974"/>
    </source>
</evidence>
<gene>
    <name evidence="12" type="primary">PRODH2</name>
</gene>
<comment type="function">
    <text evidence="9">Converts proline to delta-1-pyrroline-5-carboxylate.</text>
</comment>
<evidence type="ECO:0000259" key="10">
    <source>
        <dbReference type="Pfam" id="PF01619"/>
    </source>
</evidence>
<reference evidence="12" key="1">
    <citation type="submission" date="2025-08" db="UniProtKB">
        <authorList>
            <consortium name="RefSeq"/>
        </authorList>
    </citation>
    <scope>IDENTIFICATION</scope>
</reference>
<keyword evidence="11" id="KW-1185">Reference proteome</keyword>
<keyword evidence="3 9" id="KW-0285">Flavoprotein</keyword>
<dbReference type="InterPro" id="IPR029041">
    <property type="entry name" value="FAD-linked_oxidoreductase-like"/>
</dbReference>
<protein>
    <recommendedName>
        <fullName evidence="9">Proline dehydrogenase</fullName>
        <ecNumber evidence="9">1.5.5.2</ecNumber>
    </recommendedName>
</protein>
<comment type="cofactor">
    <cofactor evidence="1 9">
        <name>FAD</name>
        <dbReference type="ChEBI" id="CHEBI:57692"/>
    </cofactor>
</comment>
<dbReference type="Pfam" id="PF01619">
    <property type="entry name" value="Pro_dh"/>
    <property type="match status" value="1"/>
</dbReference>
<organism evidence="11 12">
    <name type="scientific">Gekko japonicus</name>
    <name type="common">Schlegel's Japanese gecko</name>
    <dbReference type="NCBI Taxonomy" id="146911"/>
    <lineage>
        <taxon>Eukaryota</taxon>
        <taxon>Metazoa</taxon>
        <taxon>Chordata</taxon>
        <taxon>Craniata</taxon>
        <taxon>Vertebrata</taxon>
        <taxon>Euteleostomi</taxon>
        <taxon>Lepidosauria</taxon>
        <taxon>Squamata</taxon>
        <taxon>Bifurcata</taxon>
        <taxon>Gekkota</taxon>
        <taxon>Gekkonidae</taxon>
        <taxon>Gekkoninae</taxon>
        <taxon>Gekko</taxon>
    </lineage>
</organism>
<evidence type="ECO:0000256" key="6">
    <source>
        <dbReference type="ARBA" id="ARBA00023062"/>
    </source>
</evidence>
<sequence length="468" mass="52883">MLRCRARCLHLGATALWGAQAPAQKPVSPSPPLNLDDRKVFQHKANWEITRGLLVFLLCSSPQLVQKAPRLLSVSRRVLGRRLWGSLLRLTLYGQFVAGETPEEIKATLQRLQQLKVRPLLAVPIEEDVGQAKEGEGWYDTNAQAMLACLDLSVRGLSGESPRNPMMQLKITALMGAELCVKLTSVKTITLRLQEQEGPLDLTVERVLALLKGEELSFGCLSPEENLHFQKSLSRLRSVAEYAVEKKVRVLVDAEYTYINPALSLVTMAMMAACNTQVPWIWNTYQAYLKDTLKRLSHDMALAERLGVCFGVKLVRGAYLEKERQRAREKGYRDPVHATWEATNESYRRCLDFALDRASHAGGRFELIVATHNKASVEHAVRRIEEMDINKNDGPVSFGQLLGMCDHISLPLGHAGYAVYKSIPYGSVEEVIPYLIRRAHENRSVLQGIREERDLLRSELWRRILRKP</sequence>
<keyword evidence="5 9" id="KW-0560">Oxidoreductase</keyword>
<dbReference type="PANTHER" id="PTHR13914">
    <property type="entry name" value="PROLINE OXIDASE"/>
    <property type="match status" value="1"/>
</dbReference>
<evidence type="ECO:0000256" key="9">
    <source>
        <dbReference type="RuleBase" id="RU364054"/>
    </source>
</evidence>
<evidence type="ECO:0000256" key="7">
    <source>
        <dbReference type="ARBA" id="ARBA00048242"/>
    </source>
</evidence>
<dbReference type="SUPFAM" id="SSF51730">
    <property type="entry name" value="FAD-linked oxidoreductase"/>
    <property type="match status" value="1"/>
</dbReference>
<name>A0ABM1KJ45_GEKJA</name>
<dbReference type="EC" id="1.5.5.2" evidence="9"/>
<evidence type="ECO:0000256" key="3">
    <source>
        <dbReference type="ARBA" id="ARBA00022630"/>
    </source>
</evidence>
<dbReference type="Proteomes" id="UP000694871">
    <property type="component" value="Unplaced"/>
</dbReference>
<keyword evidence="4 9" id="KW-0274">FAD</keyword>
<comment type="catalytic activity">
    <reaction evidence="7">
        <text>trans-4-hydroxy-L-proline + a quinone = (3R,5S)-1-pyrroline-3-hydroxy-5-carboxylate + a quinol + H(+)</text>
        <dbReference type="Rhea" id="RHEA:52512"/>
        <dbReference type="ChEBI" id="CHEBI:15378"/>
        <dbReference type="ChEBI" id="CHEBI:24646"/>
        <dbReference type="ChEBI" id="CHEBI:58375"/>
        <dbReference type="ChEBI" id="CHEBI:62612"/>
        <dbReference type="ChEBI" id="CHEBI:132124"/>
        <dbReference type="EC" id="1.5.5.3"/>
    </reaction>
</comment>
<evidence type="ECO:0000313" key="12">
    <source>
        <dbReference type="RefSeq" id="XP_015273732.1"/>
    </source>
</evidence>
<dbReference type="PANTHER" id="PTHR13914:SF29">
    <property type="entry name" value="HYDROXYPROLINE DEHYDROGENASE"/>
    <property type="match status" value="1"/>
</dbReference>
<accession>A0ABM1KJ45</accession>
<comment type="catalytic activity">
    <reaction evidence="8 9">
        <text>L-proline + a quinone = (S)-1-pyrroline-5-carboxylate + a quinol + H(+)</text>
        <dbReference type="Rhea" id="RHEA:23784"/>
        <dbReference type="ChEBI" id="CHEBI:15378"/>
        <dbReference type="ChEBI" id="CHEBI:17388"/>
        <dbReference type="ChEBI" id="CHEBI:24646"/>
        <dbReference type="ChEBI" id="CHEBI:60039"/>
        <dbReference type="ChEBI" id="CHEBI:132124"/>
        <dbReference type="EC" id="1.5.5.2"/>
    </reaction>
</comment>
<dbReference type="GeneID" id="107116343"/>
<dbReference type="RefSeq" id="XP_015273732.1">
    <property type="nucleotide sequence ID" value="XM_015418246.1"/>
</dbReference>
<proteinExistence type="inferred from homology"/>
<evidence type="ECO:0000256" key="5">
    <source>
        <dbReference type="ARBA" id="ARBA00023002"/>
    </source>
</evidence>
<keyword evidence="6 9" id="KW-0642">Proline metabolism</keyword>
<dbReference type="Gene3D" id="3.20.20.220">
    <property type="match status" value="1"/>
</dbReference>
<evidence type="ECO:0000256" key="8">
    <source>
        <dbReference type="ARBA" id="ARBA00048779"/>
    </source>
</evidence>
<feature type="domain" description="Proline dehydrogenase" evidence="10">
    <location>
        <begin position="165"/>
        <end position="448"/>
    </location>
</feature>
<evidence type="ECO:0000313" key="11">
    <source>
        <dbReference type="Proteomes" id="UP000694871"/>
    </source>
</evidence>
<dbReference type="InterPro" id="IPR002872">
    <property type="entry name" value="Proline_DH_dom"/>
</dbReference>
<comment type="similarity">
    <text evidence="2 9">Belongs to the proline oxidase family.</text>
</comment>